<dbReference type="AlphaFoldDB" id="A0A2C9V633"/>
<sequence length="47" mass="5364">MESSKANCQEHFGFRQRLSTQTLSKTCKKCRAKKTSLPILIGMFSNK</sequence>
<accession>A0A2C9V633</accession>
<organism evidence="1">
    <name type="scientific">Manihot esculenta</name>
    <name type="common">Cassava</name>
    <name type="synonym">Jatropha manihot</name>
    <dbReference type="NCBI Taxonomy" id="3983"/>
    <lineage>
        <taxon>Eukaryota</taxon>
        <taxon>Viridiplantae</taxon>
        <taxon>Streptophyta</taxon>
        <taxon>Embryophyta</taxon>
        <taxon>Tracheophyta</taxon>
        <taxon>Spermatophyta</taxon>
        <taxon>Magnoliopsida</taxon>
        <taxon>eudicotyledons</taxon>
        <taxon>Gunneridae</taxon>
        <taxon>Pentapetalae</taxon>
        <taxon>rosids</taxon>
        <taxon>fabids</taxon>
        <taxon>Malpighiales</taxon>
        <taxon>Euphorbiaceae</taxon>
        <taxon>Crotonoideae</taxon>
        <taxon>Manihoteae</taxon>
        <taxon>Manihot</taxon>
    </lineage>
</organism>
<evidence type="ECO:0000313" key="1">
    <source>
        <dbReference type="EMBL" id="OAY39984.1"/>
    </source>
</evidence>
<protein>
    <submittedName>
        <fullName evidence="1">Uncharacterized protein</fullName>
    </submittedName>
</protein>
<name>A0A2C9V633_MANES</name>
<proteinExistence type="predicted"/>
<reference evidence="1" key="1">
    <citation type="submission" date="2016-02" db="EMBL/GenBank/DDBJ databases">
        <title>WGS assembly of Manihot esculenta.</title>
        <authorList>
            <person name="Bredeson J.V."/>
            <person name="Prochnik S.E."/>
            <person name="Lyons J.B."/>
            <person name="Schmutz J."/>
            <person name="Grimwood J."/>
            <person name="Vrebalov J."/>
            <person name="Bart R.S."/>
            <person name="Amuge T."/>
            <person name="Ferguson M.E."/>
            <person name="Green R."/>
            <person name="Putnam N."/>
            <person name="Stites J."/>
            <person name="Rounsley S."/>
            <person name="Rokhsar D.S."/>
        </authorList>
    </citation>
    <scope>NUCLEOTIDE SEQUENCE [LARGE SCALE GENOMIC DNA]</scope>
    <source>
        <tissue evidence="1">Leaf</tissue>
    </source>
</reference>
<dbReference type="EMBL" id="CM004396">
    <property type="protein sequence ID" value="OAY39984.1"/>
    <property type="molecule type" value="Genomic_DNA"/>
</dbReference>
<gene>
    <name evidence="1" type="ORF">MANES_10G139700</name>
</gene>